<dbReference type="GO" id="GO:0016787">
    <property type="term" value="F:hydrolase activity"/>
    <property type="evidence" value="ECO:0007669"/>
    <property type="project" value="UniProtKB-KW"/>
</dbReference>
<accession>A0A1L3SXZ4</accession>
<dbReference type="GO" id="GO:0046872">
    <property type="term" value="F:metal ion binding"/>
    <property type="evidence" value="ECO:0007669"/>
    <property type="project" value="UniProtKB-KW"/>
</dbReference>
<name>A0A1L3SXZ4_9HYPH</name>
<dbReference type="GO" id="GO:0003677">
    <property type="term" value="F:DNA binding"/>
    <property type="evidence" value="ECO:0007669"/>
    <property type="project" value="UniProtKB-KW"/>
</dbReference>
<gene>
    <name evidence="9" type="ORF">BSQ44_24945</name>
</gene>
<dbReference type="PANTHER" id="PTHR33653:SF1">
    <property type="entry name" value="RIBONUCLEASE VAPC2"/>
    <property type="match status" value="1"/>
</dbReference>
<dbReference type="Gene3D" id="3.40.50.1010">
    <property type="entry name" value="5'-nuclease"/>
    <property type="match status" value="1"/>
</dbReference>
<dbReference type="InterPro" id="IPR002716">
    <property type="entry name" value="PIN_dom"/>
</dbReference>
<sequence length="137" mass="14955">MTSVLVDSNIFFDVMLGSDTAEWSAGKLVELGGKRPLVVNPIIWSEIGASFASPEALSRALSGLVLEKLSLSFEVAFRAGQAHRAYRRAGGLRERTLPDFLVGAHAEVEGHAVLTRDSRRYATYFPSLEIISPETHP</sequence>
<dbReference type="Pfam" id="PF01850">
    <property type="entry name" value="PIN"/>
    <property type="match status" value="1"/>
</dbReference>
<evidence type="ECO:0000313" key="9">
    <source>
        <dbReference type="EMBL" id="APH74250.1"/>
    </source>
</evidence>
<dbReference type="RefSeq" id="WP_072607705.1">
    <property type="nucleotide sequence ID" value="NZ_CP018171.1"/>
</dbReference>
<keyword evidence="3" id="KW-0540">Nuclease</keyword>
<protein>
    <submittedName>
        <fullName evidence="9">DNA-binding protein</fullName>
    </submittedName>
</protein>
<reference evidence="10" key="1">
    <citation type="submission" date="2016-11" db="EMBL/GenBank/DDBJ databases">
        <title>Mesorhizobium oceanicum sp. nov., isolated from deep seawater in South China Sea.</title>
        <authorList>
            <person name="Fu G.-Y."/>
        </authorList>
    </citation>
    <scope>NUCLEOTIDE SEQUENCE [LARGE SCALE GENOMIC DNA]</scope>
    <source>
        <strain evidence="10">B7</strain>
    </source>
</reference>
<dbReference type="InterPro" id="IPR050556">
    <property type="entry name" value="Type_II_TA_system_RNase"/>
</dbReference>
<dbReference type="OrthoDB" id="9800524at2"/>
<evidence type="ECO:0000256" key="4">
    <source>
        <dbReference type="ARBA" id="ARBA00022723"/>
    </source>
</evidence>
<feature type="domain" description="PIN" evidence="8">
    <location>
        <begin position="4"/>
        <end position="122"/>
    </location>
</feature>
<keyword evidence="4" id="KW-0479">Metal-binding</keyword>
<evidence type="ECO:0000256" key="2">
    <source>
        <dbReference type="ARBA" id="ARBA00022649"/>
    </source>
</evidence>
<comment type="cofactor">
    <cofactor evidence="1">
        <name>Mg(2+)</name>
        <dbReference type="ChEBI" id="CHEBI:18420"/>
    </cofactor>
</comment>
<dbReference type="STRING" id="1670800.BSQ44_24945"/>
<evidence type="ECO:0000256" key="6">
    <source>
        <dbReference type="ARBA" id="ARBA00022842"/>
    </source>
</evidence>
<keyword evidence="2" id="KW-1277">Toxin-antitoxin system</keyword>
<dbReference type="EMBL" id="CP018171">
    <property type="protein sequence ID" value="APH74250.1"/>
    <property type="molecule type" value="Genomic_DNA"/>
</dbReference>
<evidence type="ECO:0000313" key="10">
    <source>
        <dbReference type="Proteomes" id="UP000182840"/>
    </source>
</evidence>
<evidence type="ECO:0000256" key="5">
    <source>
        <dbReference type="ARBA" id="ARBA00022801"/>
    </source>
</evidence>
<evidence type="ECO:0000256" key="1">
    <source>
        <dbReference type="ARBA" id="ARBA00001946"/>
    </source>
</evidence>
<keyword evidence="5" id="KW-0378">Hydrolase</keyword>
<dbReference type="GO" id="GO:0004518">
    <property type="term" value="F:nuclease activity"/>
    <property type="evidence" value="ECO:0007669"/>
    <property type="project" value="UniProtKB-KW"/>
</dbReference>
<evidence type="ECO:0000259" key="8">
    <source>
        <dbReference type="Pfam" id="PF01850"/>
    </source>
</evidence>
<evidence type="ECO:0000256" key="7">
    <source>
        <dbReference type="ARBA" id="ARBA00038093"/>
    </source>
</evidence>
<keyword evidence="9" id="KW-0238">DNA-binding</keyword>
<comment type="similarity">
    <text evidence="7">Belongs to the PINc/VapC protein family.</text>
</comment>
<dbReference type="InterPro" id="IPR029060">
    <property type="entry name" value="PIN-like_dom_sf"/>
</dbReference>
<dbReference type="Proteomes" id="UP000182840">
    <property type="component" value="Chromosome"/>
</dbReference>
<keyword evidence="10" id="KW-1185">Reference proteome</keyword>
<organism evidence="9 10">
    <name type="scientific">Aquibium oceanicum</name>
    <dbReference type="NCBI Taxonomy" id="1670800"/>
    <lineage>
        <taxon>Bacteria</taxon>
        <taxon>Pseudomonadati</taxon>
        <taxon>Pseudomonadota</taxon>
        <taxon>Alphaproteobacteria</taxon>
        <taxon>Hyphomicrobiales</taxon>
        <taxon>Phyllobacteriaceae</taxon>
        <taxon>Aquibium</taxon>
    </lineage>
</organism>
<evidence type="ECO:0000256" key="3">
    <source>
        <dbReference type="ARBA" id="ARBA00022722"/>
    </source>
</evidence>
<dbReference type="PANTHER" id="PTHR33653">
    <property type="entry name" value="RIBONUCLEASE VAPC2"/>
    <property type="match status" value="1"/>
</dbReference>
<keyword evidence="6" id="KW-0460">Magnesium</keyword>
<proteinExistence type="inferred from homology"/>
<dbReference type="AlphaFoldDB" id="A0A1L3SXZ4"/>
<dbReference type="KEGG" id="meso:BSQ44_24945"/>
<dbReference type="SUPFAM" id="SSF88723">
    <property type="entry name" value="PIN domain-like"/>
    <property type="match status" value="1"/>
</dbReference>